<reference evidence="2 3" key="1">
    <citation type="submission" date="2019-02" db="EMBL/GenBank/DDBJ databases">
        <authorList>
            <consortium name="Pathogen Informatics"/>
        </authorList>
    </citation>
    <scope>NUCLEOTIDE SEQUENCE [LARGE SCALE GENOMIC DNA]</scope>
    <source>
        <strain evidence="2 3">3012STDY6756504</strain>
    </source>
</reference>
<keyword evidence="1" id="KW-0472">Membrane</keyword>
<organism evidence="2 3">
    <name type="scientific">Nocardia cyriacigeorgica</name>
    <dbReference type="NCBI Taxonomy" id="135487"/>
    <lineage>
        <taxon>Bacteria</taxon>
        <taxon>Bacillati</taxon>
        <taxon>Actinomycetota</taxon>
        <taxon>Actinomycetes</taxon>
        <taxon>Mycobacteriales</taxon>
        <taxon>Nocardiaceae</taxon>
        <taxon>Nocardia</taxon>
    </lineage>
</organism>
<dbReference type="OrthoDB" id="3697642at2"/>
<evidence type="ECO:0000256" key="1">
    <source>
        <dbReference type="SAM" id="Phobius"/>
    </source>
</evidence>
<dbReference type="AlphaFoldDB" id="A0A4U8W2V8"/>
<accession>A0A4U8W2V8</accession>
<sequence length="135" mass="13158">MVVVPIILFLLAAVALAIGVLGLAGKLPRNRFVGVHTDEALSTDEVFRVANRVAAPTSLAAGALLFCGGLVTLAAGGFAVVLIALGVAIIALFTLGAGATAGARAAAALAPPTDTGSCGNSCGACSLRDTCQPAV</sequence>
<gene>
    <name evidence="2" type="ORF">NCTC10797_04162</name>
</gene>
<evidence type="ECO:0000313" key="3">
    <source>
        <dbReference type="Proteomes" id="UP000290439"/>
    </source>
</evidence>
<dbReference type="EMBL" id="LR215973">
    <property type="protein sequence ID" value="VFB00367.1"/>
    <property type="molecule type" value="Genomic_DNA"/>
</dbReference>
<evidence type="ECO:0000313" key="2">
    <source>
        <dbReference type="EMBL" id="VFB00367.1"/>
    </source>
</evidence>
<keyword evidence="1" id="KW-0812">Transmembrane</keyword>
<protein>
    <submittedName>
        <fullName evidence="2">Predicted integral membrane protein</fullName>
    </submittedName>
</protein>
<dbReference type="Pfam" id="PF13630">
    <property type="entry name" value="SdpI"/>
    <property type="match status" value="1"/>
</dbReference>
<proteinExistence type="predicted"/>
<dbReference type="InterPro" id="IPR025962">
    <property type="entry name" value="SdpI/YhfL"/>
</dbReference>
<keyword evidence="1" id="KW-1133">Transmembrane helix</keyword>
<dbReference type="RefSeq" id="WP_036541455.1">
    <property type="nucleotide sequence ID" value="NZ_JADLPK010000003.1"/>
</dbReference>
<feature type="transmembrane region" description="Helical" evidence="1">
    <location>
        <begin position="63"/>
        <end position="95"/>
    </location>
</feature>
<name>A0A4U8W2V8_9NOCA</name>
<dbReference type="Proteomes" id="UP000290439">
    <property type="component" value="Chromosome"/>
</dbReference>